<gene>
    <name evidence="1" type="ORF">F4821DRAFT_217038</name>
</gene>
<proteinExistence type="predicted"/>
<reference evidence="1 2" key="1">
    <citation type="journal article" date="2022" name="New Phytol.">
        <title>Ecological generalism drives hyperdiversity of secondary metabolite gene clusters in xylarialean endophytes.</title>
        <authorList>
            <person name="Franco M.E.E."/>
            <person name="Wisecaver J.H."/>
            <person name="Arnold A.E."/>
            <person name="Ju Y.M."/>
            <person name="Slot J.C."/>
            <person name="Ahrendt S."/>
            <person name="Moore L.P."/>
            <person name="Eastman K.E."/>
            <person name="Scott K."/>
            <person name="Konkel Z."/>
            <person name="Mondo S.J."/>
            <person name="Kuo A."/>
            <person name="Hayes R.D."/>
            <person name="Haridas S."/>
            <person name="Andreopoulos B."/>
            <person name="Riley R."/>
            <person name="LaButti K."/>
            <person name="Pangilinan J."/>
            <person name="Lipzen A."/>
            <person name="Amirebrahimi M."/>
            <person name="Yan J."/>
            <person name="Adam C."/>
            <person name="Keymanesh K."/>
            <person name="Ng V."/>
            <person name="Louie K."/>
            <person name="Northen T."/>
            <person name="Drula E."/>
            <person name="Henrissat B."/>
            <person name="Hsieh H.M."/>
            <person name="Youens-Clark K."/>
            <person name="Lutzoni F."/>
            <person name="Miadlikowska J."/>
            <person name="Eastwood D.C."/>
            <person name="Hamelin R.C."/>
            <person name="Grigoriev I.V."/>
            <person name="U'Ren J.M."/>
        </authorList>
    </citation>
    <scope>NUCLEOTIDE SEQUENCE [LARGE SCALE GENOMIC DNA]</scope>
    <source>
        <strain evidence="1 2">ER1909</strain>
    </source>
</reference>
<name>A0ACC0CPE0_9PEZI</name>
<dbReference type="EMBL" id="MU394373">
    <property type="protein sequence ID" value="KAI6082333.1"/>
    <property type="molecule type" value="Genomic_DNA"/>
</dbReference>
<dbReference type="Proteomes" id="UP001497680">
    <property type="component" value="Unassembled WGS sequence"/>
</dbReference>
<evidence type="ECO:0000313" key="2">
    <source>
        <dbReference type="Proteomes" id="UP001497680"/>
    </source>
</evidence>
<protein>
    <submittedName>
        <fullName evidence="1">Uncharacterized protein</fullName>
    </submittedName>
</protein>
<comment type="caution">
    <text evidence="1">The sequence shown here is derived from an EMBL/GenBank/DDBJ whole genome shotgun (WGS) entry which is preliminary data.</text>
</comment>
<accession>A0ACC0CPE0</accession>
<keyword evidence="2" id="KW-1185">Reference proteome</keyword>
<evidence type="ECO:0000313" key="1">
    <source>
        <dbReference type="EMBL" id="KAI6082333.1"/>
    </source>
</evidence>
<organism evidence="1 2">
    <name type="scientific">Hypoxylon rubiginosum</name>
    <dbReference type="NCBI Taxonomy" id="110542"/>
    <lineage>
        <taxon>Eukaryota</taxon>
        <taxon>Fungi</taxon>
        <taxon>Dikarya</taxon>
        <taxon>Ascomycota</taxon>
        <taxon>Pezizomycotina</taxon>
        <taxon>Sordariomycetes</taxon>
        <taxon>Xylariomycetidae</taxon>
        <taxon>Xylariales</taxon>
        <taxon>Hypoxylaceae</taxon>
        <taxon>Hypoxylon</taxon>
    </lineage>
</organism>
<sequence>MSGVDLKSMSQSSFEPRAPSFSAVMPVSELSDADRKRFEEIERKQIRLFEKLRQIKHKPDEAKAMSCSTHEEFAEFWKGFCEDSQDIFERKHLYGPRQWTRKYQDFAAKASTFMNDIKPVLDVCKQISQPYSEATIGVVSVFLVSSNKVRIEGKLVHALESISDRLSGFKILNACFHFESDHEKKLRRKILLAHLAFIDLALEMTKYYILPAYRRWSIAAFSSTKFQELIEKVNDHVMDVRVICEELATLNVTQMKDVISKLRIGQAIDHLTRFLDILGIPTWSLERFQEEIYRYRGRIEYEQWHEEGYDQMSETRIRNYRQKGAFAQWSQSAHPAMLVLTGINNENIVHMKVYCWLSPIAIDVMERCRNEGIIYAFHTFCNDDSANRSISSCLLVIAAQLLQTRTQRLGDSHLSLLSHAQDISRLADSKDDISKTNAIGRFLRRLIKTFHQDEVVYIVIDRVDLCRESDRDDIPRVLADVLNESGCKLKVLIVTQQEYDWKLNSGEIRAILRPPSSLWLESKTQGIAEYMA</sequence>